<evidence type="ECO:0000313" key="1">
    <source>
        <dbReference type="EMBL" id="ADB15885.1"/>
    </source>
</evidence>
<protein>
    <recommendedName>
        <fullName evidence="3">Catalase</fullName>
    </recommendedName>
</protein>
<dbReference type="InterPro" id="IPR020835">
    <property type="entry name" value="Catalase_sf"/>
</dbReference>
<dbReference type="SUPFAM" id="SSF56634">
    <property type="entry name" value="Heme-dependent catalase-like"/>
    <property type="match status" value="1"/>
</dbReference>
<dbReference type="STRING" id="530564.Psta_1207"/>
<dbReference type="eggNOG" id="COG0753">
    <property type="taxonomic scope" value="Bacteria"/>
</dbReference>
<dbReference type="Proteomes" id="UP000001887">
    <property type="component" value="Chromosome"/>
</dbReference>
<organism evidence="1 2">
    <name type="scientific">Pirellula staleyi (strain ATCC 27377 / DSM 6068 / ICPB 4128)</name>
    <name type="common">Pirella staleyi</name>
    <dbReference type="NCBI Taxonomy" id="530564"/>
    <lineage>
        <taxon>Bacteria</taxon>
        <taxon>Pseudomonadati</taxon>
        <taxon>Planctomycetota</taxon>
        <taxon>Planctomycetia</taxon>
        <taxon>Pirellulales</taxon>
        <taxon>Pirellulaceae</taxon>
        <taxon>Pirellula</taxon>
    </lineage>
</organism>
<dbReference type="GO" id="GO:0020037">
    <property type="term" value="F:heme binding"/>
    <property type="evidence" value="ECO:0007669"/>
    <property type="project" value="InterPro"/>
</dbReference>
<name>D2R958_PIRSD</name>
<reference evidence="1 2" key="1">
    <citation type="journal article" date="2009" name="Stand. Genomic Sci.">
        <title>Complete genome sequence of Pirellula staleyi type strain (ATCC 27377).</title>
        <authorList>
            <person name="Clum A."/>
            <person name="Tindall B.J."/>
            <person name="Sikorski J."/>
            <person name="Ivanova N."/>
            <person name="Mavrommatis K."/>
            <person name="Lucas S."/>
            <person name="Glavina del Rio T."/>
            <person name="Nolan M."/>
            <person name="Chen F."/>
            <person name="Tice H."/>
            <person name="Pitluck S."/>
            <person name="Cheng J.F."/>
            <person name="Chertkov O."/>
            <person name="Brettin T."/>
            <person name="Han C."/>
            <person name="Detter J.C."/>
            <person name="Kuske C."/>
            <person name="Bruce D."/>
            <person name="Goodwin L."/>
            <person name="Ovchinikova G."/>
            <person name="Pati A."/>
            <person name="Mikhailova N."/>
            <person name="Chen A."/>
            <person name="Palaniappan K."/>
            <person name="Land M."/>
            <person name="Hauser L."/>
            <person name="Chang Y.J."/>
            <person name="Jeffries C.D."/>
            <person name="Chain P."/>
            <person name="Rohde M."/>
            <person name="Goker M."/>
            <person name="Bristow J."/>
            <person name="Eisen J.A."/>
            <person name="Markowitz V."/>
            <person name="Hugenholtz P."/>
            <person name="Kyrpides N.C."/>
            <person name="Klenk H.P."/>
            <person name="Lapidus A."/>
        </authorList>
    </citation>
    <scope>NUCLEOTIDE SEQUENCE [LARGE SCALE GENOMIC DNA]</scope>
    <source>
        <strain evidence="2">ATCC 27377 / DSM 6068 / ICPB 4128</strain>
    </source>
</reference>
<dbReference type="AlphaFoldDB" id="D2R958"/>
<dbReference type="PANTHER" id="PTHR36195">
    <property type="entry name" value="DOMAIN PROTEIN, PUTATIVE (AFU_ORTHOLOGUE AFUA_5G01990)-RELATED-RELATED"/>
    <property type="match status" value="1"/>
</dbReference>
<dbReference type="CDD" id="cd08152">
    <property type="entry name" value="y4iL_like"/>
    <property type="match status" value="1"/>
</dbReference>
<evidence type="ECO:0008006" key="3">
    <source>
        <dbReference type="Google" id="ProtNLM"/>
    </source>
</evidence>
<evidence type="ECO:0000313" key="2">
    <source>
        <dbReference type="Proteomes" id="UP000001887"/>
    </source>
</evidence>
<dbReference type="EMBL" id="CP001848">
    <property type="protein sequence ID" value="ADB15885.1"/>
    <property type="molecule type" value="Genomic_DNA"/>
</dbReference>
<dbReference type="PANTHER" id="PTHR36195:SF4">
    <property type="entry name" value="DOMAIN PROTEIN, PUTATIVE (AFU_ORTHOLOGUE AFUA_5G01990)-RELATED"/>
    <property type="match status" value="1"/>
</dbReference>
<dbReference type="HOGENOM" id="CLU_046417_0_0_0"/>
<dbReference type="Gene3D" id="2.40.180.10">
    <property type="entry name" value="Catalase core domain"/>
    <property type="match status" value="1"/>
</dbReference>
<keyword evidence="2" id="KW-1185">Reference proteome</keyword>
<accession>D2R958</accession>
<dbReference type="OrthoDB" id="417271at2"/>
<dbReference type="KEGG" id="psl:Psta_1207"/>
<gene>
    <name evidence="1" type="ordered locus">Psta_1207</name>
</gene>
<sequence>MNTANLPLPYSDDVETIPPDEPEDIAQVVAAMEVLLSRSLAKSGQFRPDVHVKTHGYARGEFWVLPNLPAELKQGLFDHDGIYQAVVRFSNAASLAQSDIIPDGRGLAIKVFDVNGEMIPADEQWSPTQDFVMINHPVFFARNVQDYLRLEKVLVQAEGNSLATLQGALTGGDWNPLHWHWRELLTVARIAGQLPAHPVSNTYFSMAPIRFGNFVAKYRAKPAGDNHDSYMKLVQRLGSQTDALRLALEETLRTQQVLFEFQVQLRTSERTMPIEDASVEWPESESPYRTVAHLLLPRQEIELLRQQATYQNLAFNVWHALAAHRPLGGINRARRRAYSLSSAWRRLQFAAQSPEPNYVDPPE</sequence>
<proteinExistence type="predicted"/>